<dbReference type="EC" id="4.2.1.51" evidence="2"/>
<evidence type="ECO:0000313" key="10">
    <source>
        <dbReference type="Proteomes" id="UP000319731"/>
    </source>
</evidence>
<dbReference type="SUPFAM" id="SSF53850">
    <property type="entry name" value="Periplasmic binding protein-like II"/>
    <property type="match status" value="1"/>
</dbReference>
<dbReference type="GeneID" id="42001471"/>
<dbReference type="AlphaFoldDB" id="A0A507CK52"/>
<keyword evidence="10" id="KW-1185">Reference proteome</keyword>
<dbReference type="CDD" id="cd04905">
    <property type="entry name" value="ACT_CM-PDT"/>
    <property type="match status" value="1"/>
</dbReference>
<protein>
    <recommendedName>
        <fullName evidence="2">prephenate dehydratase</fullName>
        <ecNumber evidence="2">4.2.1.51</ecNumber>
    </recommendedName>
</protein>
<dbReference type="Pfam" id="PF00800">
    <property type="entry name" value="PDT"/>
    <property type="match status" value="1"/>
</dbReference>
<dbReference type="CDD" id="cd13631">
    <property type="entry name" value="PBP2_Ct-PDT_like"/>
    <property type="match status" value="1"/>
</dbReference>
<dbReference type="PROSITE" id="PS51671">
    <property type="entry name" value="ACT"/>
    <property type="match status" value="1"/>
</dbReference>
<dbReference type="STRING" id="1806994.A0A507CK52"/>
<comment type="pathway">
    <text evidence="1">Amino-acid biosynthesis; L-phenylalanine biosynthesis; phenylpyruvate from prephenate: step 1/1.</text>
</comment>
<dbReference type="PANTHER" id="PTHR21022">
    <property type="entry name" value="PREPHENATE DEHYDRATASE P PROTEIN"/>
    <property type="match status" value="1"/>
</dbReference>
<evidence type="ECO:0000259" key="8">
    <source>
        <dbReference type="PROSITE" id="PS51671"/>
    </source>
</evidence>
<dbReference type="InterPro" id="IPR045865">
    <property type="entry name" value="ACT-like_dom_sf"/>
</dbReference>
<accession>A0A507CK52</accession>
<dbReference type="OrthoDB" id="983542at2759"/>
<name>A0A507CK52_9FUNG</name>
<keyword evidence="4" id="KW-0057">Aromatic amino acid biosynthesis</keyword>
<dbReference type="Gene3D" id="3.30.70.260">
    <property type="match status" value="1"/>
</dbReference>
<keyword evidence="3" id="KW-0028">Amino-acid biosynthesis</keyword>
<evidence type="ECO:0000256" key="1">
    <source>
        <dbReference type="ARBA" id="ARBA00004741"/>
    </source>
</evidence>
<feature type="domain" description="Prephenate dehydratase" evidence="7">
    <location>
        <begin position="3"/>
        <end position="185"/>
    </location>
</feature>
<keyword evidence="5" id="KW-0584">Phenylalanine biosynthesis</keyword>
<dbReference type="GO" id="GO:0009094">
    <property type="term" value="P:L-phenylalanine biosynthetic process"/>
    <property type="evidence" value="ECO:0007669"/>
    <property type="project" value="UniProtKB-UniPathway"/>
</dbReference>
<dbReference type="UniPathway" id="UPA00121">
    <property type="reaction ID" value="UER00345"/>
</dbReference>
<dbReference type="PROSITE" id="PS51171">
    <property type="entry name" value="PREPHENATE_DEHYDR_3"/>
    <property type="match status" value="1"/>
</dbReference>
<organism evidence="9 10">
    <name type="scientific">Synchytrium microbalum</name>
    <dbReference type="NCBI Taxonomy" id="1806994"/>
    <lineage>
        <taxon>Eukaryota</taxon>
        <taxon>Fungi</taxon>
        <taxon>Fungi incertae sedis</taxon>
        <taxon>Chytridiomycota</taxon>
        <taxon>Chytridiomycota incertae sedis</taxon>
        <taxon>Chytridiomycetes</taxon>
        <taxon>Synchytriales</taxon>
        <taxon>Synchytriaceae</taxon>
        <taxon>Synchytrium</taxon>
    </lineage>
</organism>
<evidence type="ECO:0000313" key="9">
    <source>
        <dbReference type="EMBL" id="TPX38183.1"/>
    </source>
</evidence>
<dbReference type="EMBL" id="QEAO01000001">
    <property type="protein sequence ID" value="TPX38183.1"/>
    <property type="molecule type" value="Genomic_DNA"/>
</dbReference>
<dbReference type="Proteomes" id="UP000319731">
    <property type="component" value="Unassembled WGS sequence"/>
</dbReference>
<dbReference type="GO" id="GO:0005737">
    <property type="term" value="C:cytoplasm"/>
    <property type="evidence" value="ECO:0007669"/>
    <property type="project" value="TreeGrafter"/>
</dbReference>
<reference evidence="9 10" key="1">
    <citation type="journal article" date="2019" name="Sci. Rep.">
        <title>Comparative genomics of chytrid fungi reveal insights into the obligate biotrophic and pathogenic lifestyle of Synchytrium endobioticum.</title>
        <authorList>
            <person name="van de Vossenberg B.T.L.H."/>
            <person name="Warris S."/>
            <person name="Nguyen H.D.T."/>
            <person name="van Gent-Pelzer M.P.E."/>
            <person name="Joly D.L."/>
            <person name="van de Geest H.C."/>
            <person name="Bonants P.J.M."/>
            <person name="Smith D.S."/>
            <person name="Levesque C.A."/>
            <person name="van der Lee T.A.J."/>
        </authorList>
    </citation>
    <scope>NUCLEOTIDE SEQUENCE [LARGE SCALE GENOMIC DNA]</scope>
    <source>
        <strain evidence="9 10">JEL517</strain>
    </source>
</reference>
<dbReference type="PANTHER" id="PTHR21022:SF19">
    <property type="entry name" value="PREPHENATE DEHYDRATASE-RELATED"/>
    <property type="match status" value="1"/>
</dbReference>
<dbReference type="PIRSF" id="PIRSF001500">
    <property type="entry name" value="Chor_mut_pdt_Ppr"/>
    <property type="match status" value="1"/>
</dbReference>
<dbReference type="InterPro" id="IPR008242">
    <property type="entry name" value="Chor_mutase/pphenate_deHydtase"/>
</dbReference>
<evidence type="ECO:0000259" key="7">
    <source>
        <dbReference type="PROSITE" id="PS51171"/>
    </source>
</evidence>
<sequence>MPKTAFQGISGSYSEAALIALGGQYGQLGALEPIGLETFEKCFEAVNSRTVDLAFLPFENSMNGTFHKNYDLLLTSGLIIVGEWSSRETHVLAALPGATLQNIREIRSQSEVIQQCSKFLSSLTNVNVIQGFDTAGSASYIQTNSLHNAAAICSELAAQRYGLTSLLKVGIEDDVNVTRYLLIGRQPVQPQRHESPRTSVSVVLKNIPGAFFRALSCFSLRDLNISKIESRASARTITLSTPWEYVLYIDVDGSTSDTAVARAVANLEEYGVVKVLGSYPRYIPSIDAPLSHRGIGL</sequence>
<gene>
    <name evidence="9" type="primary">PHA2</name>
    <name evidence="9" type="ORF">SmJEL517_g00244</name>
</gene>
<feature type="domain" description="ACT" evidence="8">
    <location>
        <begin position="199"/>
        <end position="280"/>
    </location>
</feature>
<proteinExistence type="predicted"/>
<dbReference type="SUPFAM" id="SSF55021">
    <property type="entry name" value="ACT-like"/>
    <property type="match status" value="1"/>
</dbReference>
<evidence type="ECO:0000256" key="2">
    <source>
        <dbReference type="ARBA" id="ARBA00013147"/>
    </source>
</evidence>
<keyword evidence="6" id="KW-0456">Lyase</keyword>
<dbReference type="InterPro" id="IPR002912">
    <property type="entry name" value="ACT_dom"/>
</dbReference>
<dbReference type="InterPro" id="IPR001086">
    <property type="entry name" value="Preph_deHydtase"/>
</dbReference>
<comment type="caution">
    <text evidence="9">The sequence shown here is derived from an EMBL/GenBank/DDBJ whole genome shotgun (WGS) entry which is preliminary data.</text>
</comment>
<dbReference type="Gene3D" id="3.40.190.10">
    <property type="entry name" value="Periplasmic binding protein-like II"/>
    <property type="match status" value="2"/>
</dbReference>
<dbReference type="RefSeq" id="XP_031027898.1">
    <property type="nucleotide sequence ID" value="XM_031166174.1"/>
</dbReference>
<evidence type="ECO:0000256" key="4">
    <source>
        <dbReference type="ARBA" id="ARBA00023141"/>
    </source>
</evidence>
<dbReference type="GO" id="GO:0004664">
    <property type="term" value="F:prephenate dehydratase activity"/>
    <property type="evidence" value="ECO:0007669"/>
    <property type="project" value="UniProtKB-EC"/>
</dbReference>
<evidence type="ECO:0000256" key="3">
    <source>
        <dbReference type="ARBA" id="ARBA00022605"/>
    </source>
</evidence>
<evidence type="ECO:0000256" key="5">
    <source>
        <dbReference type="ARBA" id="ARBA00023222"/>
    </source>
</evidence>
<evidence type="ECO:0000256" key="6">
    <source>
        <dbReference type="ARBA" id="ARBA00023239"/>
    </source>
</evidence>